<reference evidence="1" key="2">
    <citation type="journal article" date="2023" name="Commun. Biol.">
        <title>Intrasexual cuticular hydrocarbon dimorphism in a wasp sheds light on hydrocarbon biosynthesis genes in Hymenoptera.</title>
        <authorList>
            <person name="Moris V.C."/>
            <person name="Podsiadlowski L."/>
            <person name="Martin S."/>
            <person name="Oeyen J.P."/>
            <person name="Donath A."/>
            <person name="Petersen M."/>
            <person name="Wilbrandt J."/>
            <person name="Misof B."/>
            <person name="Liedtke D."/>
            <person name="Thamm M."/>
            <person name="Scheiner R."/>
            <person name="Schmitt T."/>
            <person name="Niehuis O."/>
        </authorList>
    </citation>
    <scope>NUCLEOTIDE SEQUENCE</scope>
    <source>
        <strain evidence="1">GBR_01_08_01A</strain>
    </source>
</reference>
<organism evidence="1 2">
    <name type="scientific">Odynerus spinipes</name>
    <dbReference type="NCBI Taxonomy" id="1348599"/>
    <lineage>
        <taxon>Eukaryota</taxon>
        <taxon>Metazoa</taxon>
        <taxon>Ecdysozoa</taxon>
        <taxon>Arthropoda</taxon>
        <taxon>Hexapoda</taxon>
        <taxon>Insecta</taxon>
        <taxon>Pterygota</taxon>
        <taxon>Neoptera</taxon>
        <taxon>Endopterygota</taxon>
        <taxon>Hymenoptera</taxon>
        <taxon>Apocrita</taxon>
        <taxon>Aculeata</taxon>
        <taxon>Vespoidea</taxon>
        <taxon>Vespidae</taxon>
        <taxon>Eumeninae</taxon>
        <taxon>Odynerus</taxon>
    </lineage>
</organism>
<keyword evidence="2" id="KW-1185">Reference proteome</keyword>
<comment type="caution">
    <text evidence="1">The sequence shown here is derived from an EMBL/GenBank/DDBJ whole genome shotgun (WGS) entry which is preliminary data.</text>
</comment>
<reference evidence="1" key="1">
    <citation type="submission" date="2021-08" db="EMBL/GenBank/DDBJ databases">
        <authorList>
            <person name="Misof B."/>
            <person name="Oliver O."/>
            <person name="Podsiadlowski L."/>
            <person name="Donath A."/>
            <person name="Peters R."/>
            <person name="Mayer C."/>
            <person name="Rust J."/>
            <person name="Gunkel S."/>
            <person name="Lesny P."/>
            <person name="Martin S."/>
            <person name="Oeyen J.P."/>
            <person name="Petersen M."/>
            <person name="Panagiotis P."/>
            <person name="Wilbrandt J."/>
            <person name="Tanja T."/>
        </authorList>
    </citation>
    <scope>NUCLEOTIDE SEQUENCE</scope>
    <source>
        <strain evidence="1">GBR_01_08_01A</strain>
        <tissue evidence="1">Thorax + abdomen</tissue>
    </source>
</reference>
<gene>
    <name evidence="1" type="ORF">KPH14_013046</name>
</gene>
<dbReference type="Proteomes" id="UP001258017">
    <property type="component" value="Unassembled WGS sequence"/>
</dbReference>
<name>A0AAD9R850_9HYME</name>
<dbReference type="AlphaFoldDB" id="A0AAD9R850"/>
<evidence type="ECO:0000313" key="2">
    <source>
        <dbReference type="Proteomes" id="UP001258017"/>
    </source>
</evidence>
<feature type="non-terminal residue" evidence="1">
    <location>
        <position position="1"/>
    </location>
</feature>
<evidence type="ECO:0000313" key="1">
    <source>
        <dbReference type="EMBL" id="KAK2574815.1"/>
    </source>
</evidence>
<proteinExistence type="predicted"/>
<dbReference type="EMBL" id="JAIFRP010004777">
    <property type="protein sequence ID" value="KAK2574815.1"/>
    <property type="molecule type" value="Genomic_DNA"/>
</dbReference>
<feature type="non-terminal residue" evidence="1">
    <location>
        <position position="155"/>
    </location>
</feature>
<protein>
    <submittedName>
        <fullName evidence="1">Uncharacterized protein</fullName>
    </submittedName>
</protein>
<sequence length="155" mass="17770">NNWKGVSANKKRKIALHSKNSETQHWLQEIPLTNSFNSLEEEIDIDITKDVTPHIIKPPPIYVDAQTIEPLIELLNHTAGSDNYTLKQIKLDQVKIQTSSPEIFRNVTIALKTKNAAYHTYQLKTEKSYKVVIRGLHPKTNYTTIKDELTKLGHE</sequence>
<accession>A0AAD9R850</accession>